<evidence type="ECO:0000313" key="1">
    <source>
        <dbReference type="EMBL" id="OHA15890.1"/>
    </source>
</evidence>
<name>A0A1G2LW82_9BACT</name>
<organism evidence="1 2">
    <name type="scientific">Candidatus Tagabacteria bacterium RIFCSPLOWO2_01_FULL_42_9</name>
    <dbReference type="NCBI Taxonomy" id="1802296"/>
    <lineage>
        <taxon>Bacteria</taxon>
        <taxon>Candidatus Tagaibacteriota</taxon>
    </lineage>
</organism>
<comment type="caution">
    <text evidence="1">The sequence shown here is derived from an EMBL/GenBank/DDBJ whole genome shotgun (WGS) entry which is preliminary data.</text>
</comment>
<sequence>MDFVFPGGGSIKESRERILKCFNVIKTIWLNNEDENNNDMIVVAHGGANMIILSEILKVKTTTYDLRTLRQDNTCVNIINYCENGAWRPKIQIVLANSTHHLDMKF</sequence>
<evidence type="ECO:0000313" key="2">
    <source>
        <dbReference type="Proteomes" id="UP000178116"/>
    </source>
</evidence>
<accession>A0A1G2LW82</accession>
<proteinExistence type="predicted"/>
<dbReference type="Pfam" id="PF00300">
    <property type="entry name" value="His_Phos_1"/>
    <property type="match status" value="1"/>
</dbReference>
<evidence type="ECO:0008006" key="3">
    <source>
        <dbReference type="Google" id="ProtNLM"/>
    </source>
</evidence>
<gene>
    <name evidence="1" type="ORF">A3A10_01690</name>
</gene>
<dbReference type="Proteomes" id="UP000178116">
    <property type="component" value="Unassembled WGS sequence"/>
</dbReference>
<dbReference type="EMBL" id="MHRA01000008">
    <property type="protein sequence ID" value="OHA15890.1"/>
    <property type="molecule type" value="Genomic_DNA"/>
</dbReference>
<dbReference type="InterPro" id="IPR013078">
    <property type="entry name" value="His_Pase_superF_clade-1"/>
</dbReference>
<dbReference type="SUPFAM" id="SSF53254">
    <property type="entry name" value="Phosphoglycerate mutase-like"/>
    <property type="match status" value="1"/>
</dbReference>
<dbReference type="Gene3D" id="3.40.50.1240">
    <property type="entry name" value="Phosphoglycerate mutase-like"/>
    <property type="match status" value="1"/>
</dbReference>
<protein>
    <recommendedName>
        <fullName evidence="3">Phosphoglycerate mutase</fullName>
    </recommendedName>
</protein>
<dbReference type="InterPro" id="IPR029033">
    <property type="entry name" value="His_PPase_superfam"/>
</dbReference>
<reference evidence="1 2" key="1">
    <citation type="journal article" date="2016" name="Nat. Commun.">
        <title>Thousands of microbial genomes shed light on interconnected biogeochemical processes in an aquifer system.</title>
        <authorList>
            <person name="Anantharaman K."/>
            <person name="Brown C.T."/>
            <person name="Hug L.A."/>
            <person name="Sharon I."/>
            <person name="Castelle C.J."/>
            <person name="Probst A.J."/>
            <person name="Thomas B.C."/>
            <person name="Singh A."/>
            <person name="Wilkins M.J."/>
            <person name="Karaoz U."/>
            <person name="Brodie E.L."/>
            <person name="Williams K.H."/>
            <person name="Hubbard S.S."/>
            <person name="Banfield J.F."/>
        </authorList>
    </citation>
    <scope>NUCLEOTIDE SEQUENCE [LARGE SCALE GENOMIC DNA]</scope>
</reference>
<dbReference type="AlphaFoldDB" id="A0A1G2LW82"/>